<dbReference type="InterPro" id="IPR037177">
    <property type="entry name" value="DLC_sf"/>
</dbReference>
<dbReference type="GO" id="GO:0007017">
    <property type="term" value="P:microtubule-based process"/>
    <property type="evidence" value="ECO:0007669"/>
    <property type="project" value="InterPro"/>
</dbReference>
<gene>
    <name evidence="1" type="ORF">PXEA_LOCUS22536</name>
</gene>
<accession>A0A448X686</accession>
<dbReference type="Proteomes" id="UP000784294">
    <property type="component" value="Unassembled WGS sequence"/>
</dbReference>
<sequence length="80" mass="8959">MAPTTRSLNNRNSDVQVIATAMLTGQQDDVISEAERLLKELRGEQGGMKKEGDVAAALKLFLDKKYGRLWHVVLVRGSFW</sequence>
<evidence type="ECO:0008006" key="3">
    <source>
        <dbReference type="Google" id="ProtNLM"/>
    </source>
</evidence>
<dbReference type="AlphaFoldDB" id="A0A448X686"/>
<evidence type="ECO:0000313" key="2">
    <source>
        <dbReference type="Proteomes" id="UP000784294"/>
    </source>
</evidence>
<organism evidence="1 2">
    <name type="scientific">Protopolystoma xenopodis</name>
    <dbReference type="NCBI Taxonomy" id="117903"/>
    <lineage>
        <taxon>Eukaryota</taxon>
        <taxon>Metazoa</taxon>
        <taxon>Spiralia</taxon>
        <taxon>Lophotrochozoa</taxon>
        <taxon>Platyhelminthes</taxon>
        <taxon>Monogenea</taxon>
        <taxon>Polyopisthocotylea</taxon>
        <taxon>Polystomatidea</taxon>
        <taxon>Polystomatidae</taxon>
        <taxon>Protopolystoma</taxon>
    </lineage>
</organism>
<dbReference type="Gene3D" id="3.30.740.10">
    <property type="entry name" value="Protein Inhibitor Of Neuronal Nitric Oxide Synthase"/>
    <property type="match status" value="1"/>
</dbReference>
<name>A0A448X686_9PLAT</name>
<dbReference type="Pfam" id="PF01221">
    <property type="entry name" value="Dynein_light"/>
    <property type="match status" value="1"/>
</dbReference>
<dbReference type="InterPro" id="IPR001372">
    <property type="entry name" value="Dynein_light_chain_typ-1/2"/>
</dbReference>
<protein>
    <recommendedName>
        <fullName evidence="3">Dynein light chain</fullName>
    </recommendedName>
</protein>
<dbReference type="EMBL" id="CAAALY010100283">
    <property type="protein sequence ID" value="VEL29096.1"/>
    <property type="molecule type" value="Genomic_DNA"/>
</dbReference>
<comment type="caution">
    <text evidence="1">The sequence shown here is derived from an EMBL/GenBank/DDBJ whole genome shotgun (WGS) entry which is preliminary data.</text>
</comment>
<dbReference type="SUPFAM" id="SSF54648">
    <property type="entry name" value="DLC"/>
    <property type="match status" value="1"/>
</dbReference>
<reference evidence="1" key="1">
    <citation type="submission" date="2018-11" db="EMBL/GenBank/DDBJ databases">
        <authorList>
            <consortium name="Pathogen Informatics"/>
        </authorList>
    </citation>
    <scope>NUCLEOTIDE SEQUENCE</scope>
</reference>
<dbReference type="GO" id="GO:0030286">
    <property type="term" value="C:dynein complex"/>
    <property type="evidence" value="ECO:0007669"/>
    <property type="project" value="InterPro"/>
</dbReference>
<evidence type="ECO:0000313" key="1">
    <source>
        <dbReference type="EMBL" id="VEL29096.1"/>
    </source>
</evidence>
<keyword evidence="2" id="KW-1185">Reference proteome</keyword>
<proteinExistence type="predicted"/>
<feature type="non-terminal residue" evidence="1">
    <location>
        <position position="80"/>
    </location>
</feature>